<dbReference type="KEGG" id="crq:GCK72_022891"/>
<organism evidence="2">
    <name type="scientific">Caenorhabditis remanei</name>
    <name type="common">Caenorhabditis vulgaris</name>
    <dbReference type="NCBI Taxonomy" id="31234"/>
    <lineage>
        <taxon>Eukaryota</taxon>
        <taxon>Metazoa</taxon>
        <taxon>Ecdysozoa</taxon>
        <taxon>Nematoda</taxon>
        <taxon>Chromadorea</taxon>
        <taxon>Rhabditida</taxon>
        <taxon>Rhabditina</taxon>
        <taxon>Rhabditomorpha</taxon>
        <taxon>Rhabditoidea</taxon>
        <taxon>Rhabditidae</taxon>
        <taxon>Peloderinae</taxon>
        <taxon>Caenorhabditis</taxon>
    </lineage>
</organism>
<evidence type="ECO:0000313" key="2">
    <source>
        <dbReference type="Proteomes" id="UP000008281"/>
    </source>
</evidence>
<dbReference type="EMBL" id="DS268455">
    <property type="protein sequence ID" value="EFP04575.1"/>
    <property type="molecule type" value="Genomic_DNA"/>
</dbReference>
<dbReference type="RefSeq" id="XP_003102919.2">
    <property type="nucleotide sequence ID" value="XM_003102871.2"/>
</dbReference>
<sequence length="139" mass="15696">MTFAEIVLIFTVLVTCGTSDQISFEIDINCHLEKTFCFAGAILLEEELKADEELQKIPFSCTLRTITLSSRIECDQSLQNSDVISLVSVHNCTSNGQILRVYKNLRSTTKSHLNLLNNGKKVYESKSFFEGTFDDLVFE</sequence>
<dbReference type="HOGENOM" id="CLU_1847004_0_0_1"/>
<keyword evidence="2" id="KW-1185">Reference proteome</keyword>
<gene>
    <name evidence="1" type="ORF">CRE_31287</name>
</gene>
<accession>E3MLN4</accession>
<dbReference type="CTD" id="9798535"/>
<evidence type="ECO:0000313" key="1">
    <source>
        <dbReference type="EMBL" id="EFP04575.1"/>
    </source>
</evidence>
<dbReference type="GeneID" id="9798535"/>
<proteinExistence type="predicted"/>
<dbReference type="Proteomes" id="UP000008281">
    <property type="component" value="Unassembled WGS sequence"/>
</dbReference>
<protein>
    <submittedName>
        <fullName evidence="1">Uncharacterized protein</fullName>
    </submittedName>
</protein>
<name>E3MLN4_CAERE</name>
<reference evidence="1" key="1">
    <citation type="submission" date="2007-07" db="EMBL/GenBank/DDBJ databases">
        <title>PCAP assembly of the Caenorhabditis remanei genome.</title>
        <authorList>
            <consortium name="The Caenorhabditis remanei Sequencing Consortium"/>
            <person name="Wilson R.K."/>
        </authorList>
    </citation>
    <scope>NUCLEOTIDE SEQUENCE [LARGE SCALE GENOMIC DNA]</scope>
    <source>
        <strain evidence="1">PB4641</strain>
    </source>
</reference>
<dbReference type="AlphaFoldDB" id="E3MLN4"/>